<dbReference type="InterPro" id="IPR011050">
    <property type="entry name" value="Pectin_lyase_fold/virulence"/>
</dbReference>
<feature type="domain" description="Rhamnogalacturonase A/B/Epimerase-like pectate lyase" evidence="1">
    <location>
        <begin position="35"/>
        <end position="264"/>
    </location>
</feature>
<accession>A0A2X2X1J2</accession>
<dbReference type="EMBL" id="FNEG01000005">
    <property type="protein sequence ID" value="SDJ35138.1"/>
    <property type="molecule type" value="Genomic_DNA"/>
</dbReference>
<dbReference type="STRING" id="445960.SAMN05421542_3272"/>
<dbReference type="OrthoDB" id="606446at2"/>
<dbReference type="Gene3D" id="2.160.20.10">
    <property type="entry name" value="Single-stranded right-handed beta-helix, Pectin lyase-like"/>
    <property type="match status" value="1"/>
</dbReference>
<evidence type="ECO:0000313" key="5">
    <source>
        <dbReference type="Proteomes" id="UP000251670"/>
    </source>
</evidence>
<sequence>MKFYNVIFTILLSFFTTMIFGQKPKSKLGEQKLLISLKDFGAVGDGKNDDSDAFQKAIDYCENNKRKTLFVPFGKYLLKKSVYFKTGGVQLLGEGALLREESWIDRENLKNDVINSSELVIPKDNTGIVFDKNVRDPVRIVGIQFSSQQGRQVGKTTGILFQSEWNGPTWPFIIERCHFTGFNYAMKFASSNQYLVAFLQFRQNAFNQNDECVYFSDINSTNKQSGVRNLAWGFTFEDNMCHDNSRVIRGTFAKDAVNIRNNNMEGNIKYANGNPPSYIVDLEISNATVNFEGNHFEAILSDAVYVSSVFADKNGEYLPFPNTTALNPKNKIFIKGNNLDGAASNFKPFTLKGILVYNYDQVNLFLDQCDLRVNESNEKNVFLTEFAKENGTVIKVPINNGKETLKSYLNANKQIKKATALNLNEKLSNLKQLKIEDKFLVAKIEVINEVGTLFLGSTTFVITYELNNVVKTISKSVNSNYGFKQGRNLSIAVVPNFLPKNAQNAHFTAMVDYSKNILENRYFYYNTAAELLVLQNPIFAVSTR</sequence>
<dbReference type="AlphaFoldDB" id="A0A2X2X1J2"/>
<evidence type="ECO:0000313" key="2">
    <source>
        <dbReference type="EMBL" id="SDJ35138.1"/>
    </source>
</evidence>
<gene>
    <name evidence="3" type="ORF">NCTC13492_02833</name>
    <name evidence="2" type="ORF">SAMN05421542_3272</name>
</gene>
<dbReference type="Proteomes" id="UP000199426">
    <property type="component" value="Unassembled WGS sequence"/>
</dbReference>
<dbReference type="InterPro" id="IPR012334">
    <property type="entry name" value="Pectin_lyas_fold"/>
</dbReference>
<dbReference type="SUPFAM" id="SSF51126">
    <property type="entry name" value="Pectin lyase-like"/>
    <property type="match status" value="1"/>
</dbReference>
<evidence type="ECO:0000313" key="3">
    <source>
        <dbReference type="EMBL" id="SQB45777.1"/>
    </source>
</evidence>
<evidence type="ECO:0000313" key="4">
    <source>
        <dbReference type="Proteomes" id="UP000199426"/>
    </source>
</evidence>
<reference evidence="3 5" key="2">
    <citation type="submission" date="2018-06" db="EMBL/GenBank/DDBJ databases">
        <authorList>
            <consortium name="Pathogen Informatics"/>
            <person name="Doyle S."/>
        </authorList>
    </citation>
    <scope>NUCLEOTIDE SEQUENCE [LARGE SCALE GENOMIC DNA]</scope>
    <source>
        <strain evidence="3 5">NCTC13492</strain>
    </source>
</reference>
<dbReference type="InterPro" id="IPR024535">
    <property type="entry name" value="RHGA/B-epi-like_pectate_lyase"/>
</dbReference>
<organism evidence="3 5">
    <name type="scientific">Chryseobacterium jejuense</name>
    <dbReference type="NCBI Taxonomy" id="445960"/>
    <lineage>
        <taxon>Bacteria</taxon>
        <taxon>Pseudomonadati</taxon>
        <taxon>Bacteroidota</taxon>
        <taxon>Flavobacteriia</taxon>
        <taxon>Flavobacteriales</taxon>
        <taxon>Weeksellaceae</taxon>
        <taxon>Chryseobacterium group</taxon>
        <taxon>Chryseobacterium</taxon>
    </lineage>
</organism>
<dbReference type="Proteomes" id="UP000251670">
    <property type="component" value="Unassembled WGS sequence"/>
</dbReference>
<protein>
    <submittedName>
        <fullName evidence="3">Pectate lyase superfamily protein</fullName>
    </submittedName>
</protein>
<proteinExistence type="predicted"/>
<dbReference type="EMBL" id="UAWB01000012">
    <property type="protein sequence ID" value="SQB45777.1"/>
    <property type="molecule type" value="Genomic_DNA"/>
</dbReference>
<dbReference type="GO" id="GO:0016829">
    <property type="term" value="F:lyase activity"/>
    <property type="evidence" value="ECO:0007669"/>
    <property type="project" value="UniProtKB-KW"/>
</dbReference>
<dbReference type="RefSeq" id="WP_089737509.1">
    <property type="nucleotide sequence ID" value="NZ_FNEG01000005.1"/>
</dbReference>
<dbReference type="Pfam" id="PF12708">
    <property type="entry name" value="Pect-lyase_RHGA_epim"/>
    <property type="match status" value="1"/>
</dbReference>
<evidence type="ECO:0000259" key="1">
    <source>
        <dbReference type="Pfam" id="PF12708"/>
    </source>
</evidence>
<keyword evidence="3" id="KW-0456">Lyase</keyword>
<name>A0A2X2X1J2_CHRJE</name>
<keyword evidence="4" id="KW-1185">Reference proteome</keyword>
<reference evidence="2 4" key="1">
    <citation type="submission" date="2016-10" db="EMBL/GenBank/DDBJ databases">
        <authorList>
            <person name="Varghese N."/>
            <person name="Submissions S."/>
        </authorList>
    </citation>
    <scope>NUCLEOTIDE SEQUENCE [LARGE SCALE GENOMIC DNA]</scope>
    <source>
        <strain evidence="2 4">DSM 19299</strain>
    </source>
</reference>